<evidence type="ECO:0000313" key="10">
    <source>
        <dbReference type="Proteomes" id="UP000887116"/>
    </source>
</evidence>
<organism evidence="9 10">
    <name type="scientific">Trichonephila clavata</name>
    <name type="common">Joro spider</name>
    <name type="synonym">Nephila clavata</name>
    <dbReference type="NCBI Taxonomy" id="2740835"/>
    <lineage>
        <taxon>Eukaryota</taxon>
        <taxon>Metazoa</taxon>
        <taxon>Ecdysozoa</taxon>
        <taxon>Arthropoda</taxon>
        <taxon>Chelicerata</taxon>
        <taxon>Arachnida</taxon>
        <taxon>Araneae</taxon>
        <taxon>Araneomorphae</taxon>
        <taxon>Entelegynae</taxon>
        <taxon>Araneoidea</taxon>
        <taxon>Nephilidae</taxon>
        <taxon>Trichonephila</taxon>
    </lineage>
</organism>
<protein>
    <recommendedName>
        <fullName evidence="1">RNA helicase</fullName>
        <ecNumber evidence="1">3.6.4.13</ecNumber>
    </recommendedName>
</protein>
<keyword evidence="6" id="KW-0067">ATP-binding</keyword>
<dbReference type="GO" id="GO:0003724">
    <property type="term" value="F:RNA helicase activity"/>
    <property type="evidence" value="ECO:0007669"/>
    <property type="project" value="UniProtKB-EC"/>
</dbReference>
<name>A0A8X6JVY1_TRICU</name>
<dbReference type="Pfam" id="PF00567">
    <property type="entry name" value="TUDOR"/>
    <property type="match status" value="1"/>
</dbReference>
<dbReference type="GO" id="GO:0042078">
    <property type="term" value="P:germ-line stem cell division"/>
    <property type="evidence" value="ECO:0007669"/>
    <property type="project" value="TreeGrafter"/>
</dbReference>
<dbReference type="AlphaFoldDB" id="A0A8X6JVY1"/>
<evidence type="ECO:0000313" key="9">
    <source>
        <dbReference type="EMBL" id="GFR20166.1"/>
    </source>
</evidence>
<dbReference type="InterPro" id="IPR035437">
    <property type="entry name" value="SNase_OB-fold_sf"/>
</dbReference>
<comment type="catalytic activity">
    <reaction evidence="7">
        <text>ATP + H2O = ADP + phosphate + H(+)</text>
        <dbReference type="Rhea" id="RHEA:13065"/>
        <dbReference type="ChEBI" id="CHEBI:15377"/>
        <dbReference type="ChEBI" id="CHEBI:15378"/>
        <dbReference type="ChEBI" id="CHEBI:30616"/>
        <dbReference type="ChEBI" id="CHEBI:43474"/>
        <dbReference type="ChEBI" id="CHEBI:456216"/>
        <dbReference type="EC" id="3.6.4.13"/>
    </reaction>
</comment>
<reference evidence="9" key="1">
    <citation type="submission" date="2020-07" db="EMBL/GenBank/DDBJ databases">
        <title>Multicomponent nature underlies the extraordinary mechanical properties of spider dragline silk.</title>
        <authorList>
            <person name="Kono N."/>
            <person name="Nakamura H."/>
            <person name="Mori M."/>
            <person name="Yoshida Y."/>
            <person name="Ohtoshi R."/>
            <person name="Malay A.D."/>
            <person name="Moran D.A.P."/>
            <person name="Tomita M."/>
            <person name="Numata K."/>
            <person name="Arakawa K."/>
        </authorList>
    </citation>
    <scope>NUCLEOTIDE SEQUENCE</scope>
</reference>
<keyword evidence="5" id="KW-0347">Helicase</keyword>
<evidence type="ECO:0000256" key="1">
    <source>
        <dbReference type="ARBA" id="ARBA00012552"/>
    </source>
</evidence>
<evidence type="ECO:0000256" key="5">
    <source>
        <dbReference type="ARBA" id="ARBA00022806"/>
    </source>
</evidence>
<gene>
    <name evidence="9" type="primary">AVEN_86433_1</name>
    <name evidence="9" type="ORF">TNCT_87731</name>
</gene>
<evidence type="ECO:0000256" key="2">
    <source>
        <dbReference type="ARBA" id="ARBA00022737"/>
    </source>
</evidence>
<evidence type="ECO:0000259" key="8">
    <source>
        <dbReference type="PROSITE" id="PS50304"/>
    </source>
</evidence>
<dbReference type="Proteomes" id="UP000887116">
    <property type="component" value="Unassembled WGS sequence"/>
</dbReference>
<keyword evidence="4" id="KW-0378">Hydrolase</keyword>
<dbReference type="GO" id="GO:0005524">
    <property type="term" value="F:ATP binding"/>
    <property type="evidence" value="ECO:0007669"/>
    <property type="project" value="UniProtKB-KW"/>
</dbReference>
<dbReference type="GO" id="GO:0016787">
    <property type="term" value="F:hydrolase activity"/>
    <property type="evidence" value="ECO:0007669"/>
    <property type="project" value="UniProtKB-KW"/>
</dbReference>
<keyword evidence="10" id="KW-1185">Reference proteome</keyword>
<feature type="domain" description="Tudor" evidence="8">
    <location>
        <begin position="88"/>
        <end position="149"/>
    </location>
</feature>
<dbReference type="PANTHER" id="PTHR22655">
    <property type="entry name" value="ATP-DEPENDENT RNA HELICASE TDRD12-RELATED"/>
    <property type="match status" value="1"/>
</dbReference>
<dbReference type="OrthoDB" id="249932at2759"/>
<dbReference type="PANTHER" id="PTHR22655:SF2">
    <property type="entry name" value="ATP-DEPENDENT RNA HELICASE TDRD12-RELATED"/>
    <property type="match status" value="1"/>
</dbReference>
<sequence length="475" mass="54029">MLVTSVSMGSPLMTTLVGVVVSLVKGNEIPPQFLQDEEIYVTIIEVKDPAHFIIKESPSIKSPRTLEFLEFEDAMQNYYKSIEQAFFPLRSRDALVVAYFENKYYRAKVCSILNMTRGHIIKVYLLDYGKQCNVTRPCLYEIPEDFLKLPFQAVDFRFDLKPISLVMDLNKITFDYGPVTEWDVSASTFINDLFKAMKNVFVKVKHADQGYVIGSMYVSLQNGEIKCINDELVLKKFAQERSKCMNDKIVLHPATDKSVQKEKSILDSSQPVAVSTLISKPKQNENISSTQKLRALIKKRYRVQNGIKNSTDAKETIVPNNNVSLESANKGKEFGASLSIREELQKDIQHNHSEDTKDSNKVLKSTLYNSSTDFASSSGSEVLTEANDISKSITVDAMKKNLLEISKRKARMEKFRIMYRKNRLRALAECKENSSNIVVQTSEESDEINNIVKSEHKIESLTSEMKQNMTQELLV</sequence>
<evidence type="ECO:0000256" key="6">
    <source>
        <dbReference type="ARBA" id="ARBA00022840"/>
    </source>
</evidence>
<dbReference type="EMBL" id="BMAO01018041">
    <property type="protein sequence ID" value="GFR20166.1"/>
    <property type="molecule type" value="Genomic_DNA"/>
</dbReference>
<evidence type="ECO:0000256" key="3">
    <source>
        <dbReference type="ARBA" id="ARBA00022741"/>
    </source>
</evidence>
<dbReference type="Gene3D" id="2.30.30.140">
    <property type="match status" value="1"/>
</dbReference>
<dbReference type="PROSITE" id="PS50304">
    <property type="entry name" value="TUDOR"/>
    <property type="match status" value="1"/>
</dbReference>
<dbReference type="GO" id="GO:0005737">
    <property type="term" value="C:cytoplasm"/>
    <property type="evidence" value="ECO:0007669"/>
    <property type="project" value="UniProtKB-ARBA"/>
</dbReference>
<proteinExistence type="predicted"/>
<comment type="caution">
    <text evidence="9">The sequence shown here is derived from an EMBL/GenBank/DDBJ whole genome shotgun (WGS) entry which is preliminary data.</text>
</comment>
<dbReference type="Gene3D" id="2.40.50.90">
    <property type="match status" value="1"/>
</dbReference>
<dbReference type="InterPro" id="IPR002999">
    <property type="entry name" value="Tudor"/>
</dbReference>
<keyword evidence="3" id="KW-0547">Nucleotide-binding</keyword>
<evidence type="ECO:0000256" key="4">
    <source>
        <dbReference type="ARBA" id="ARBA00022801"/>
    </source>
</evidence>
<dbReference type="EC" id="3.6.4.13" evidence="1"/>
<dbReference type="SUPFAM" id="SSF63748">
    <property type="entry name" value="Tudor/PWWP/MBT"/>
    <property type="match status" value="1"/>
</dbReference>
<keyword evidence="2" id="KW-0677">Repeat</keyword>
<accession>A0A8X6JVY1</accession>
<evidence type="ECO:0000256" key="7">
    <source>
        <dbReference type="ARBA" id="ARBA00047984"/>
    </source>
</evidence>